<evidence type="ECO:0000256" key="4">
    <source>
        <dbReference type="ARBA" id="ARBA00022553"/>
    </source>
</evidence>
<sequence length="1273" mass="140511">MSTTITTSETTLTTDLNYSVYSTENDGQQQSQLLVEGGSPEELILPPPSCWFTDDLAGTTMSSTTCNNNHYQNHHQGPPSELKHELKSQASTSTTAAHVNGNGATNYYLTTSNERHPLTTVVTGLQLETAASTTTTNSSSSNHSSPNSSPPRTTTTPPLESFRIMNPPARVVAAPSPSWKEISSQVLPTAAKELLSSSMRRICYTARLSYSNTRWHRKYSDIGNNTGGYFQPDYASLNLSNNNNSNSQPQQPLPLDLPPFSSLPWVDRQMVREWRTYLPEEAFLNNQKQLQPQIMNDNSNKSSDEDADVDDFNRARTLVPQPIQRPMWQKADICHECLKPFGPTRLRHHCRLCGFSFCHLHSGQVHRLPHLGYDPDVPERVCDPCKRGLLAQNLAERIAWRLARCRDLKTKQLTPYFETGIDTVEEAALRLAAAALATARSVPLGAQAHVAVETVEVLRKHGLNGIYGIMLRQEFLAAADLLRKALGINKTAWPLSVHELSAAIFYALAQHRAMRGINPDREELIHTLISDDESKRSFLATSKGRTDIVVDETDEYNPSIEQLLSLADPANTPDLLETPRKFLNGKLQKDTMTCSSKSSLPFTPVCTPMADHVLNSLIFYAPIALTFIYAAKEVEMQLLAAQQGWKLLYACLNPEEDGTVTDMPASAVFVHEQQKTVCLAIRGTATIHDVVTDVRQMPVSFPEAEQLPGSSHPDGWTNVNQGNGLAVCGMASAAVNLFREHIDVLLHLTQEGYRIRITGHSLGGGVATLLGVLILKELEKTIPPEKLKTLVRVYAYGSPSCVDASLAEFTESFVTTAVLHDDVVPRLTPTSCRGLLKHLLHIRETWVKAHFTDDLFAIGERASLAWAPRWRNGFTLTSTSKLSLKKSSRSIKRYCQKQIQVGTQHLLTVKEKLTGESAAAKVSAFGVEDLPSNEEKKETSSQGELDENPGYQGAADGTTEAEPTFLVEMMGGKDNRTDAVVIDGEEFWQADETHTLIESDEESLATTQMFSDALDEARSYEEMHVNEGPIESVVDDVKKGSPEFIPPTTNGADSADANEDDEGPGAVVLDEIPLPRMFVPGKIVHIYSHRGTYKAAYVPKAFRELRRLSLAGNMLSDHTTTDYYESLLEVRSVRNAVELPPKWTAFDEDVTCSCCASRFTWASTSDSEAQEARDKHNCRSCGTLVCNPCSSKKMPLPSIGVTVPVRVCDRCYNDLGGVLTGTAAMRQSTVIEEQEMPAVKAAASTVGRPERYRQRRSDVVDDLALRMKKALHA</sequence>
<dbReference type="SMART" id="SM00064">
    <property type="entry name" value="FYVE"/>
    <property type="match status" value="2"/>
</dbReference>
<dbReference type="PROSITE" id="PS50178">
    <property type="entry name" value="ZF_FYVE"/>
    <property type="match status" value="2"/>
</dbReference>
<dbReference type="InterPro" id="IPR000306">
    <property type="entry name" value="Znf_FYVE"/>
</dbReference>
<keyword evidence="7 17" id="KW-0863">Zinc-finger</keyword>
<evidence type="ECO:0000259" key="20">
    <source>
        <dbReference type="PROSITE" id="PS50178"/>
    </source>
</evidence>
<keyword evidence="4" id="KW-0597">Phosphoprotein</keyword>
<evidence type="ECO:0000256" key="3">
    <source>
        <dbReference type="ARBA" id="ARBA00022475"/>
    </source>
</evidence>
<dbReference type="PANTHER" id="PTHR45792">
    <property type="entry name" value="DIACYLGLYCEROL LIPASE HOMOLOG-RELATED"/>
    <property type="match status" value="1"/>
</dbReference>
<dbReference type="EMBL" id="CAICTM010001397">
    <property type="protein sequence ID" value="CAB9523288.1"/>
    <property type="molecule type" value="Genomic_DNA"/>
</dbReference>
<dbReference type="GO" id="GO:0016042">
    <property type="term" value="P:lipid catabolic process"/>
    <property type="evidence" value="ECO:0007669"/>
    <property type="project" value="UniProtKB-KW"/>
</dbReference>
<dbReference type="Gene3D" id="3.40.50.1820">
    <property type="entry name" value="alpha/beta hydrolase"/>
    <property type="match status" value="1"/>
</dbReference>
<dbReference type="InterPro" id="IPR013083">
    <property type="entry name" value="Znf_RING/FYVE/PHD"/>
</dbReference>
<dbReference type="PANTHER" id="PTHR45792:SF8">
    <property type="entry name" value="DIACYLGLYCEROL LIPASE-ALPHA"/>
    <property type="match status" value="1"/>
</dbReference>
<evidence type="ECO:0000256" key="18">
    <source>
        <dbReference type="SAM" id="MobiDB-lite"/>
    </source>
</evidence>
<evidence type="ECO:0000256" key="12">
    <source>
        <dbReference type="ARBA" id="ARBA00022989"/>
    </source>
</evidence>
<keyword evidence="14" id="KW-0472">Membrane</keyword>
<dbReference type="CDD" id="cd00519">
    <property type="entry name" value="Lipase_3"/>
    <property type="match status" value="1"/>
</dbReference>
<keyword evidence="10" id="KW-0106">Calcium</keyword>
<dbReference type="PROSITE" id="PS00028">
    <property type="entry name" value="ZINC_FINGER_C2H2_1"/>
    <property type="match status" value="1"/>
</dbReference>
<dbReference type="CDD" id="cd15760">
    <property type="entry name" value="FYVE_scVPS27p_like"/>
    <property type="match status" value="1"/>
</dbReference>
<feature type="region of interest" description="Disordered" evidence="18">
    <location>
        <begin position="130"/>
        <end position="162"/>
    </location>
</feature>
<evidence type="ECO:0000256" key="6">
    <source>
        <dbReference type="ARBA" id="ARBA00022723"/>
    </source>
</evidence>
<evidence type="ECO:0000256" key="2">
    <source>
        <dbReference type="ARBA" id="ARBA00004651"/>
    </source>
</evidence>
<evidence type="ECO:0000256" key="1">
    <source>
        <dbReference type="ARBA" id="ARBA00001913"/>
    </source>
</evidence>
<dbReference type="InterPro" id="IPR052214">
    <property type="entry name" value="DAG_Lipase-Related"/>
</dbReference>
<keyword evidence="11" id="KW-0442">Lipid degradation</keyword>
<dbReference type="Pfam" id="PF01363">
    <property type="entry name" value="FYVE"/>
    <property type="match status" value="2"/>
</dbReference>
<comment type="caution">
    <text evidence="21">The sequence shown here is derived from an EMBL/GenBank/DDBJ whole genome shotgun (WGS) entry which is preliminary data.</text>
</comment>
<dbReference type="GO" id="GO:0016298">
    <property type="term" value="F:lipase activity"/>
    <property type="evidence" value="ECO:0007669"/>
    <property type="project" value="TreeGrafter"/>
</dbReference>
<proteinExistence type="predicted"/>
<comment type="subcellular location">
    <subcellularLocation>
        <location evidence="2">Cell membrane</location>
        <topology evidence="2">Multi-pass membrane protein</topology>
    </subcellularLocation>
</comment>
<evidence type="ECO:0000256" key="13">
    <source>
        <dbReference type="ARBA" id="ARBA00023098"/>
    </source>
</evidence>
<dbReference type="Gene3D" id="3.30.40.10">
    <property type="entry name" value="Zinc/RING finger domain, C3HC4 (zinc finger)"/>
    <property type="match status" value="2"/>
</dbReference>
<evidence type="ECO:0000259" key="19">
    <source>
        <dbReference type="PROSITE" id="PS50157"/>
    </source>
</evidence>
<evidence type="ECO:0000256" key="5">
    <source>
        <dbReference type="ARBA" id="ARBA00022692"/>
    </source>
</evidence>
<feature type="domain" description="C2H2-type" evidence="19">
    <location>
        <begin position="348"/>
        <end position="375"/>
    </location>
</feature>
<dbReference type="SUPFAM" id="SSF57903">
    <property type="entry name" value="FYVE/PHD zinc finger"/>
    <property type="match status" value="2"/>
</dbReference>
<reference evidence="21" key="1">
    <citation type="submission" date="2020-06" db="EMBL/GenBank/DDBJ databases">
        <authorList>
            <consortium name="Plant Systems Biology data submission"/>
        </authorList>
    </citation>
    <scope>NUCLEOTIDE SEQUENCE</scope>
    <source>
        <strain evidence="21">D6</strain>
    </source>
</reference>
<dbReference type="Proteomes" id="UP001153069">
    <property type="component" value="Unassembled WGS sequence"/>
</dbReference>
<keyword evidence="13" id="KW-0443">Lipid metabolism</keyword>
<keyword evidence="22" id="KW-1185">Reference proteome</keyword>
<feature type="region of interest" description="Disordered" evidence="18">
    <location>
        <begin position="63"/>
        <end position="101"/>
    </location>
</feature>
<keyword evidence="9" id="KW-0862">Zinc</keyword>
<dbReference type="GO" id="GO:0005886">
    <property type="term" value="C:plasma membrane"/>
    <property type="evidence" value="ECO:0007669"/>
    <property type="project" value="UniProtKB-SubCell"/>
</dbReference>
<gene>
    <name evidence="21" type="ORF">SEMRO_1399_G269360.1</name>
</gene>
<dbReference type="InterPro" id="IPR017455">
    <property type="entry name" value="Znf_FYVE-rel"/>
</dbReference>
<dbReference type="InterPro" id="IPR029058">
    <property type="entry name" value="AB_hydrolase_fold"/>
</dbReference>
<evidence type="ECO:0000256" key="7">
    <source>
        <dbReference type="ARBA" id="ARBA00022771"/>
    </source>
</evidence>
<feature type="domain" description="FYVE-type" evidence="20">
    <location>
        <begin position="328"/>
        <end position="390"/>
    </location>
</feature>
<feature type="compositionally biased region" description="Low complexity" evidence="18">
    <location>
        <begin position="132"/>
        <end position="158"/>
    </location>
</feature>
<keyword evidence="8" id="KW-0378">Hydrolase</keyword>
<keyword evidence="12" id="KW-1133">Transmembrane helix</keyword>
<dbReference type="PROSITE" id="PS50157">
    <property type="entry name" value="ZINC_FINGER_C2H2_2"/>
    <property type="match status" value="1"/>
</dbReference>
<keyword evidence="3" id="KW-1003">Cell membrane</keyword>
<evidence type="ECO:0000256" key="14">
    <source>
        <dbReference type="ARBA" id="ARBA00023136"/>
    </source>
</evidence>
<dbReference type="GO" id="GO:0008270">
    <property type="term" value="F:zinc ion binding"/>
    <property type="evidence" value="ECO:0007669"/>
    <property type="project" value="UniProtKB-KW"/>
</dbReference>
<organism evidence="21 22">
    <name type="scientific">Seminavis robusta</name>
    <dbReference type="NCBI Taxonomy" id="568900"/>
    <lineage>
        <taxon>Eukaryota</taxon>
        <taxon>Sar</taxon>
        <taxon>Stramenopiles</taxon>
        <taxon>Ochrophyta</taxon>
        <taxon>Bacillariophyta</taxon>
        <taxon>Bacillariophyceae</taxon>
        <taxon>Bacillariophycidae</taxon>
        <taxon>Naviculales</taxon>
        <taxon>Naviculaceae</taxon>
        <taxon>Seminavis</taxon>
    </lineage>
</organism>
<dbReference type="SUPFAM" id="SSF53474">
    <property type="entry name" value="alpha/beta-Hydrolases"/>
    <property type="match status" value="1"/>
</dbReference>
<comment type="cofactor">
    <cofactor evidence="1">
        <name>Ca(2+)</name>
        <dbReference type="ChEBI" id="CHEBI:29108"/>
    </cofactor>
</comment>
<evidence type="ECO:0000256" key="10">
    <source>
        <dbReference type="ARBA" id="ARBA00022837"/>
    </source>
</evidence>
<keyword evidence="5" id="KW-0812">Transmembrane</keyword>
<name>A0A9N8HUL5_9STRA</name>
<protein>
    <recommendedName>
        <fullName evidence="16">sn-1-specific diacylglycerol lipase</fullName>
        <ecNumber evidence="16">3.1.1.116</ecNumber>
    </recommendedName>
</protein>
<dbReference type="EC" id="3.1.1.116" evidence="16"/>
<dbReference type="InterPro" id="IPR011011">
    <property type="entry name" value="Znf_FYVE_PHD"/>
</dbReference>
<dbReference type="InterPro" id="IPR013087">
    <property type="entry name" value="Znf_C2H2_type"/>
</dbReference>
<evidence type="ECO:0000256" key="17">
    <source>
        <dbReference type="PROSITE-ProRule" id="PRU00042"/>
    </source>
</evidence>
<dbReference type="InterPro" id="IPR002921">
    <property type="entry name" value="Fungal_lipase-type"/>
</dbReference>
<feature type="region of interest" description="Disordered" evidence="18">
    <location>
        <begin position="1042"/>
        <end position="1062"/>
    </location>
</feature>
<feature type="compositionally biased region" description="Polar residues" evidence="18">
    <location>
        <begin position="63"/>
        <end position="75"/>
    </location>
</feature>
<keyword evidence="6" id="KW-0479">Metal-binding</keyword>
<evidence type="ECO:0000256" key="11">
    <source>
        <dbReference type="ARBA" id="ARBA00022963"/>
    </source>
</evidence>
<feature type="region of interest" description="Disordered" evidence="18">
    <location>
        <begin position="925"/>
        <end position="957"/>
    </location>
</feature>
<evidence type="ECO:0000313" key="22">
    <source>
        <dbReference type="Proteomes" id="UP001153069"/>
    </source>
</evidence>
<accession>A0A9N8HUL5</accession>
<evidence type="ECO:0000256" key="16">
    <source>
        <dbReference type="ARBA" id="ARBA00026104"/>
    </source>
</evidence>
<dbReference type="AlphaFoldDB" id="A0A9N8HUL5"/>
<evidence type="ECO:0000256" key="9">
    <source>
        <dbReference type="ARBA" id="ARBA00022833"/>
    </source>
</evidence>
<feature type="domain" description="FYVE-type" evidence="20">
    <location>
        <begin position="1146"/>
        <end position="1216"/>
    </location>
</feature>
<dbReference type="OrthoDB" id="70570at2759"/>
<evidence type="ECO:0000256" key="8">
    <source>
        <dbReference type="ARBA" id="ARBA00022801"/>
    </source>
</evidence>
<comment type="catalytic activity">
    <reaction evidence="15">
        <text>a 1,2-diacyl-sn-glycerol + H2O = a 2-acylglycerol + a fatty acid + H(+)</text>
        <dbReference type="Rhea" id="RHEA:33275"/>
        <dbReference type="ChEBI" id="CHEBI:15377"/>
        <dbReference type="ChEBI" id="CHEBI:15378"/>
        <dbReference type="ChEBI" id="CHEBI:17389"/>
        <dbReference type="ChEBI" id="CHEBI:17815"/>
        <dbReference type="ChEBI" id="CHEBI:28868"/>
        <dbReference type="EC" id="3.1.1.116"/>
    </reaction>
    <physiologicalReaction direction="left-to-right" evidence="15">
        <dbReference type="Rhea" id="RHEA:33276"/>
    </physiologicalReaction>
</comment>
<feature type="compositionally biased region" description="Polar residues" evidence="18">
    <location>
        <begin position="88"/>
        <end position="101"/>
    </location>
</feature>
<evidence type="ECO:0000256" key="15">
    <source>
        <dbReference type="ARBA" id="ARBA00024531"/>
    </source>
</evidence>
<dbReference type="Pfam" id="PF01764">
    <property type="entry name" value="Lipase_3"/>
    <property type="match status" value="1"/>
</dbReference>
<evidence type="ECO:0000313" key="21">
    <source>
        <dbReference type="EMBL" id="CAB9523288.1"/>
    </source>
</evidence>